<dbReference type="EMBL" id="JAGSPA010000002">
    <property type="protein sequence ID" value="MBV7256346.1"/>
    <property type="molecule type" value="Genomic_DNA"/>
</dbReference>
<dbReference type="Proteomes" id="UP000722336">
    <property type="component" value="Unassembled WGS sequence"/>
</dbReference>
<proteinExistence type="predicted"/>
<dbReference type="RefSeq" id="WP_218444953.1">
    <property type="nucleotide sequence ID" value="NZ_JAGSPA010000002.1"/>
</dbReference>
<evidence type="ECO:0000259" key="1">
    <source>
        <dbReference type="SMART" id="SM00905"/>
    </source>
</evidence>
<feature type="domain" description="Dihydroneopterin aldolase/epimerase" evidence="1">
    <location>
        <begin position="7"/>
        <end position="119"/>
    </location>
</feature>
<protein>
    <submittedName>
        <fullName evidence="2">Dihydroneopterin aldolase</fullName>
    </submittedName>
</protein>
<gene>
    <name evidence="2" type="ORF">KCG44_06045</name>
</gene>
<accession>A0ABS6SEI8</accession>
<comment type="caution">
    <text evidence="2">The sequence shown here is derived from an EMBL/GenBank/DDBJ whole genome shotgun (WGS) entry which is preliminary data.</text>
</comment>
<evidence type="ECO:0000313" key="2">
    <source>
        <dbReference type="EMBL" id="MBV7256346.1"/>
    </source>
</evidence>
<organism evidence="2 3">
    <name type="scientific">Pacificimonas pallii</name>
    <dbReference type="NCBI Taxonomy" id="2827236"/>
    <lineage>
        <taxon>Bacteria</taxon>
        <taxon>Pseudomonadati</taxon>
        <taxon>Pseudomonadota</taxon>
        <taxon>Alphaproteobacteria</taxon>
        <taxon>Sphingomonadales</taxon>
        <taxon>Sphingosinicellaceae</taxon>
        <taxon>Pacificimonas</taxon>
    </lineage>
</organism>
<sequence>MTSTLQLQVRDIDLMILTGIYSEETHLPQLLRVSVTADLTAPEHFAPDAKLTDSKNYMDLKDAVLNTCPEGQHYVLVEAVADAIIDSLFQDDRVTAATVNIVKTALTEKEERIGIERTRTR</sequence>
<name>A0ABS6SEI8_9SPHN</name>
<evidence type="ECO:0000313" key="3">
    <source>
        <dbReference type="Proteomes" id="UP000722336"/>
    </source>
</evidence>
<reference evidence="2 3" key="1">
    <citation type="submission" date="2021-04" db="EMBL/GenBank/DDBJ databases">
        <authorList>
            <person name="Pira H."/>
            <person name="Risdian C."/>
            <person name="Wink J."/>
        </authorList>
    </citation>
    <scope>NUCLEOTIDE SEQUENCE [LARGE SCALE GENOMIC DNA]</scope>
    <source>
        <strain evidence="2 3">WHA3</strain>
    </source>
</reference>
<dbReference type="InterPro" id="IPR006157">
    <property type="entry name" value="FolB_dom"/>
</dbReference>
<dbReference type="Pfam" id="PF02152">
    <property type="entry name" value="FolB"/>
    <property type="match status" value="1"/>
</dbReference>
<keyword evidence="3" id="KW-1185">Reference proteome</keyword>
<dbReference type="SMART" id="SM00905">
    <property type="entry name" value="FolB"/>
    <property type="match status" value="1"/>
</dbReference>